<protein>
    <submittedName>
        <fullName evidence="10">ATP-binding cassette domain-containing protein</fullName>
    </submittedName>
</protein>
<dbReference type="InterPro" id="IPR027417">
    <property type="entry name" value="P-loop_NTPase"/>
</dbReference>
<evidence type="ECO:0000313" key="10">
    <source>
        <dbReference type="EMBL" id="QLL67785.1"/>
    </source>
</evidence>
<dbReference type="RefSeq" id="WP_180873611.1">
    <property type="nucleotide sequence ID" value="NZ_CP047409.1"/>
</dbReference>
<dbReference type="AlphaFoldDB" id="A0A9X7Y5R6"/>
<dbReference type="InterPro" id="IPR003593">
    <property type="entry name" value="AAA+_ATPase"/>
</dbReference>
<evidence type="ECO:0000256" key="6">
    <source>
        <dbReference type="ARBA" id="ARBA00023136"/>
    </source>
</evidence>
<reference evidence="10 11" key="1">
    <citation type="submission" date="2020-01" db="EMBL/GenBank/DDBJ databases">
        <title>Complete and circular genome sequences of six lactobacillus isolates from horses.</title>
        <authorList>
            <person name="Hassan H.M."/>
        </authorList>
    </citation>
    <scope>NUCLEOTIDE SEQUENCE [LARGE SCALE GENOMIC DNA]</scope>
    <source>
        <strain evidence="10 11">3DG</strain>
    </source>
</reference>
<evidence type="ECO:0000256" key="1">
    <source>
        <dbReference type="ARBA" id="ARBA00004651"/>
    </source>
</evidence>
<dbReference type="PANTHER" id="PTHR24221:SF654">
    <property type="entry name" value="ATP-BINDING CASSETTE SUB-FAMILY B MEMBER 6"/>
    <property type="match status" value="1"/>
</dbReference>
<proteinExistence type="predicted"/>
<dbReference type="EMBL" id="CP047409">
    <property type="protein sequence ID" value="QLL67785.1"/>
    <property type="molecule type" value="Genomic_DNA"/>
</dbReference>
<dbReference type="Pfam" id="PF00005">
    <property type="entry name" value="ABC_tran"/>
    <property type="match status" value="1"/>
</dbReference>
<keyword evidence="4 10" id="KW-0067">ATP-binding</keyword>
<dbReference type="Proteomes" id="UP000510788">
    <property type="component" value="Chromosome"/>
</dbReference>
<feature type="transmembrane region" description="Helical" evidence="7">
    <location>
        <begin position="139"/>
        <end position="159"/>
    </location>
</feature>
<dbReference type="PANTHER" id="PTHR24221">
    <property type="entry name" value="ATP-BINDING CASSETTE SUB-FAMILY B"/>
    <property type="match status" value="1"/>
</dbReference>
<feature type="transmembrane region" description="Helical" evidence="7">
    <location>
        <begin position="251"/>
        <end position="274"/>
    </location>
</feature>
<organism evidence="10 11">
    <name type="scientific">Lactobacillus johnsonii</name>
    <dbReference type="NCBI Taxonomy" id="33959"/>
    <lineage>
        <taxon>Bacteria</taxon>
        <taxon>Bacillati</taxon>
        <taxon>Bacillota</taxon>
        <taxon>Bacilli</taxon>
        <taxon>Lactobacillales</taxon>
        <taxon>Lactobacillaceae</taxon>
        <taxon>Lactobacillus</taxon>
    </lineage>
</organism>
<sequence length="593" mass="68061">MLKQIISNINWLIKFTNGKKNEFIIWPLLTILYTLGTVILTSIISAYVVYVFSNTVSYLRLVFLLLLCFSIGLISWLNNRLHTKMFWENVYLRMDITARDAQAFLLEPYELSLDEGRQEMRQTSIHYGFDDDNSGVAMFFPELIACLSSGVSLVVITFLMSHLSWIFPTIISITVLSALLLMRKYTKDRNYLNQKVEDLYLKNNYYNRIAFSDEASQTIRLYNYVSTMKEKISNSSRKIEKVENQILKKRLINTLSLQTLTLIRMVVVYGLLIWMAIKSRISIESFTFYFTLCANIELLVTNLWKNSRLFLSANADLTIGRKYIDQSDKYINSNKKIEETLSLNPISIEFSHVSFKYSNSCQYIIEDFNLKIESGEHLALIGKNGAGKSTLMLLLMGYLKPTAGKILINGKVENSARRRTRFSTMFQDNIVLATTITNNITIGRRTQTDKLKDIYRKTELSKILGNTLTGETVLTKYINPSGIELSVGEIETLMLARMLYKNANAYILDEPSASLDAIRENELYKTIEELANKKTVIFISHRLASISLSDKICLLDAGKIVAYGTHDELIKSSNDYQQLYQSQSKYYQEGEVL</sequence>
<dbReference type="GO" id="GO:0005524">
    <property type="term" value="F:ATP binding"/>
    <property type="evidence" value="ECO:0007669"/>
    <property type="project" value="UniProtKB-KW"/>
</dbReference>
<dbReference type="InterPro" id="IPR011527">
    <property type="entry name" value="ABC1_TM_dom"/>
</dbReference>
<comment type="subcellular location">
    <subcellularLocation>
        <location evidence="1">Cell membrane</location>
        <topology evidence="1">Multi-pass membrane protein</topology>
    </subcellularLocation>
</comment>
<evidence type="ECO:0000256" key="4">
    <source>
        <dbReference type="ARBA" id="ARBA00022840"/>
    </source>
</evidence>
<dbReference type="GO" id="GO:0140359">
    <property type="term" value="F:ABC-type transporter activity"/>
    <property type="evidence" value="ECO:0007669"/>
    <property type="project" value="InterPro"/>
</dbReference>
<keyword evidence="5 7" id="KW-1133">Transmembrane helix</keyword>
<dbReference type="InterPro" id="IPR003439">
    <property type="entry name" value="ABC_transporter-like_ATP-bd"/>
</dbReference>
<keyword evidence="3" id="KW-0547">Nucleotide-binding</keyword>
<dbReference type="GO" id="GO:0005886">
    <property type="term" value="C:plasma membrane"/>
    <property type="evidence" value="ECO:0007669"/>
    <property type="project" value="UniProtKB-SubCell"/>
</dbReference>
<evidence type="ECO:0000256" key="7">
    <source>
        <dbReference type="SAM" id="Phobius"/>
    </source>
</evidence>
<feature type="domain" description="ABC transmembrane type-1" evidence="9">
    <location>
        <begin position="129"/>
        <end position="312"/>
    </location>
</feature>
<feature type="domain" description="ABC transporter" evidence="8">
    <location>
        <begin position="348"/>
        <end position="582"/>
    </location>
</feature>
<feature type="transmembrane region" description="Helical" evidence="7">
    <location>
        <begin position="23"/>
        <end position="52"/>
    </location>
</feature>
<evidence type="ECO:0000259" key="8">
    <source>
        <dbReference type="PROSITE" id="PS50893"/>
    </source>
</evidence>
<dbReference type="SMART" id="SM00382">
    <property type="entry name" value="AAA"/>
    <property type="match status" value="1"/>
</dbReference>
<name>A0A9X7Y5R6_LACJH</name>
<dbReference type="PROSITE" id="PS50929">
    <property type="entry name" value="ABC_TM1F"/>
    <property type="match status" value="1"/>
</dbReference>
<dbReference type="InterPro" id="IPR039421">
    <property type="entry name" value="Type_1_exporter"/>
</dbReference>
<evidence type="ECO:0000256" key="3">
    <source>
        <dbReference type="ARBA" id="ARBA00022741"/>
    </source>
</evidence>
<feature type="transmembrane region" description="Helical" evidence="7">
    <location>
        <begin position="58"/>
        <end position="77"/>
    </location>
</feature>
<feature type="transmembrane region" description="Helical" evidence="7">
    <location>
        <begin position="165"/>
        <end position="182"/>
    </location>
</feature>
<dbReference type="SUPFAM" id="SSF52540">
    <property type="entry name" value="P-loop containing nucleoside triphosphate hydrolases"/>
    <property type="match status" value="1"/>
</dbReference>
<dbReference type="InterPro" id="IPR036640">
    <property type="entry name" value="ABC1_TM_sf"/>
</dbReference>
<keyword evidence="6 7" id="KW-0472">Membrane</keyword>
<gene>
    <name evidence="10" type="ORF">GTO82_02380</name>
</gene>
<evidence type="ECO:0000259" key="9">
    <source>
        <dbReference type="PROSITE" id="PS50929"/>
    </source>
</evidence>
<dbReference type="GO" id="GO:0016887">
    <property type="term" value="F:ATP hydrolysis activity"/>
    <property type="evidence" value="ECO:0007669"/>
    <property type="project" value="InterPro"/>
</dbReference>
<dbReference type="PROSITE" id="PS50893">
    <property type="entry name" value="ABC_TRANSPORTER_2"/>
    <property type="match status" value="1"/>
</dbReference>
<evidence type="ECO:0000256" key="2">
    <source>
        <dbReference type="ARBA" id="ARBA00022692"/>
    </source>
</evidence>
<accession>A0A9X7Y5R6</accession>
<evidence type="ECO:0000256" key="5">
    <source>
        <dbReference type="ARBA" id="ARBA00022989"/>
    </source>
</evidence>
<dbReference type="Gene3D" id="1.20.1560.10">
    <property type="entry name" value="ABC transporter type 1, transmembrane domain"/>
    <property type="match status" value="1"/>
</dbReference>
<dbReference type="Gene3D" id="3.40.50.300">
    <property type="entry name" value="P-loop containing nucleotide triphosphate hydrolases"/>
    <property type="match status" value="1"/>
</dbReference>
<dbReference type="SUPFAM" id="SSF90123">
    <property type="entry name" value="ABC transporter transmembrane region"/>
    <property type="match status" value="1"/>
</dbReference>
<dbReference type="CDD" id="cd03228">
    <property type="entry name" value="ABCC_MRP_Like"/>
    <property type="match status" value="1"/>
</dbReference>
<keyword evidence="2 7" id="KW-0812">Transmembrane</keyword>
<evidence type="ECO:0000313" key="11">
    <source>
        <dbReference type="Proteomes" id="UP000510788"/>
    </source>
</evidence>